<dbReference type="AlphaFoldDB" id="A0A0F7FQP1"/>
<dbReference type="RefSeq" id="WP_046723091.1">
    <property type="nucleotide sequence ID" value="NZ_CP009922.3"/>
</dbReference>
<evidence type="ECO:0000259" key="3">
    <source>
        <dbReference type="Pfam" id="PF17886"/>
    </source>
</evidence>
<dbReference type="HOGENOM" id="CLU_040761_1_0_11"/>
<protein>
    <submittedName>
        <fullName evidence="4">Ion transporting ATPase</fullName>
    </submittedName>
</protein>
<dbReference type="Gene3D" id="2.60.40.790">
    <property type="match status" value="1"/>
</dbReference>
<evidence type="ECO:0000313" key="5">
    <source>
        <dbReference type="Proteomes" id="UP000034034"/>
    </source>
</evidence>
<keyword evidence="5" id="KW-1185">Reference proteome</keyword>
<dbReference type="PATRIC" id="fig|408015.6.peg.1099"/>
<dbReference type="Pfam" id="PF02374">
    <property type="entry name" value="ArsA_ATPase"/>
    <property type="match status" value="1"/>
</dbReference>
<dbReference type="Proteomes" id="UP000034034">
    <property type="component" value="Chromosome"/>
</dbReference>
<gene>
    <name evidence="4" type="ORF">SXIM_10680</name>
</gene>
<evidence type="ECO:0000313" key="4">
    <source>
        <dbReference type="EMBL" id="AKG42452.1"/>
    </source>
</evidence>
<evidence type="ECO:0000256" key="1">
    <source>
        <dbReference type="ARBA" id="ARBA00011040"/>
    </source>
</evidence>
<feature type="domain" description="ArsA/GET3 Anion-transporting ATPase-like" evidence="2">
    <location>
        <begin position="75"/>
        <end position="236"/>
    </location>
</feature>
<accession>A0A0F7FQP1</accession>
<feature type="domain" description="ArsA HSP20-like" evidence="3">
    <location>
        <begin position="280"/>
        <end position="343"/>
    </location>
</feature>
<dbReference type="KEGG" id="sxi:SXIM_10680"/>
<dbReference type="GO" id="GO:0005524">
    <property type="term" value="F:ATP binding"/>
    <property type="evidence" value="ECO:0007669"/>
    <property type="project" value="InterPro"/>
</dbReference>
<organism evidence="4 5">
    <name type="scientific">Streptomyces xiamenensis</name>
    <dbReference type="NCBI Taxonomy" id="408015"/>
    <lineage>
        <taxon>Bacteria</taxon>
        <taxon>Bacillati</taxon>
        <taxon>Actinomycetota</taxon>
        <taxon>Actinomycetes</taxon>
        <taxon>Kitasatosporales</taxon>
        <taxon>Streptomycetaceae</taxon>
        <taxon>Streptomyces</taxon>
    </lineage>
</organism>
<dbReference type="STRING" id="408015.SXIM_10680"/>
<dbReference type="EMBL" id="CP009922">
    <property type="protein sequence ID" value="AKG42452.1"/>
    <property type="molecule type" value="Genomic_DNA"/>
</dbReference>
<dbReference type="SUPFAM" id="SSF52540">
    <property type="entry name" value="P-loop containing nucleoside triphosphate hydrolases"/>
    <property type="match status" value="1"/>
</dbReference>
<proteinExistence type="inferred from homology"/>
<dbReference type="PANTHER" id="PTHR10803">
    <property type="entry name" value="ARSENICAL PUMP-DRIVING ATPASE ARSENITE-TRANSLOCATING ATPASE"/>
    <property type="match status" value="1"/>
</dbReference>
<dbReference type="GO" id="GO:0016887">
    <property type="term" value="F:ATP hydrolysis activity"/>
    <property type="evidence" value="ECO:0007669"/>
    <property type="project" value="InterPro"/>
</dbReference>
<dbReference type="InterPro" id="IPR040612">
    <property type="entry name" value="ArsA_HSP20-like"/>
</dbReference>
<dbReference type="Gene3D" id="3.40.50.300">
    <property type="entry name" value="P-loop containing nucleotide triphosphate hydrolases"/>
    <property type="match status" value="1"/>
</dbReference>
<sequence>MTSARVLLVTGPGGAGTTTVAAGTALAEARAGRSVLLLGERVGTLSGVAAVRPDTGQWFRDGVLGIQRQTGTDLLHEDELTALPGSEGLALLTALAQAHRSGRWQTLVVDLPPVTEAIRLLALPELLARYVRRLLPGGRPASLLAQLAGLPYEAAGRWAGELDELHALLTSPATAVRLVVEPTAQAPATVRMARAGLALHGLALETVIANRVLPSGSPDPWLREVAAAQQSALDALPAETRDLPHLGGTPGEAELTELAASGALDWAPAGEPRRLTPVLDDGPVWRLPLPGANRSELDLVRRGDELFLTVGPFRRAVPLPAELRHREVTGAALEESGALAVRFAPDPG</sequence>
<dbReference type="InterPro" id="IPR016300">
    <property type="entry name" value="ATPase_ArsA/GET3"/>
</dbReference>
<dbReference type="InterPro" id="IPR027417">
    <property type="entry name" value="P-loop_NTPase"/>
</dbReference>
<name>A0A0F7FQP1_9ACTN</name>
<dbReference type="InterPro" id="IPR025723">
    <property type="entry name" value="ArsA/GET3_ATPase-like"/>
</dbReference>
<evidence type="ECO:0000259" key="2">
    <source>
        <dbReference type="Pfam" id="PF02374"/>
    </source>
</evidence>
<comment type="similarity">
    <text evidence="1">Belongs to the arsA ATPase family.</text>
</comment>
<dbReference type="Pfam" id="PF17886">
    <property type="entry name" value="ArsA_HSP20"/>
    <property type="match status" value="1"/>
</dbReference>
<reference evidence="4" key="1">
    <citation type="submission" date="2019-08" db="EMBL/GenBank/DDBJ databases">
        <title>Complete genome sequence of a mangrove-derived Streptomyces xiamenensis.</title>
        <authorList>
            <person name="Xu J."/>
        </authorList>
    </citation>
    <scope>NUCLEOTIDE SEQUENCE</scope>
    <source>
        <strain evidence="4">318</strain>
    </source>
</reference>
<dbReference type="InterPro" id="IPR008978">
    <property type="entry name" value="HSP20-like_chaperone"/>
</dbReference>
<dbReference type="PANTHER" id="PTHR10803:SF3">
    <property type="entry name" value="ATPASE GET3"/>
    <property type="match status" value="1"/>
</dbReference>